<feature type="domain" description="SF3 helicase" evidence="3">
    <location>
        <begin position="142"/>
        <end position="298"/>
    </location>
</feature>
<evidence type="ECO:0000256" key="2">
    <source>
        <dbReference type="ARBA" id="ARBA00022840"/>
    </source>
</evidence>
<dbReference type="PROSITE" id="PS51206">
    <property type="entry name" value="SF3_HELICASE_1"/>
    <property type="match status" value="1"/>
</dbReference>
<name>A0AAE3AF12_9FIRM</name>
<accession>A0AAE3AF12</accession>
<dbReference type="AlphaFoldDB" id="A0AAE3AF12"/>
<evidence type="ECO:0000313" key="4">
    <source>
        <dbReference type="EMBL" id="MCC2129145.1"/>
    </source>
</evidence>
<dbReference type="EMBL" id="JAJEPW010000013">
    <property type="protein sequence ID" value="MCC2129145.1"/>
    <property type="molecule type" value="Genomic_DNA"/>
</dbReference>
<keyword evidence="5" id="KW-1185">Reference proteome</keyword>
<dbReference type="Pfam" id="PF19263">
    <property type="entry name" value="DUF5906"/>
    <property type="match status" value="1"/>
</dbReference>
<dbReference type="InterPro" id="IPR027417">
    <property type="entry name" value="P-loop_NTPase"/>
</dbReference>
<keyword evidence="2" id="KW-0067">ATP-binding</keyword>
<dbReference type="Proteomes" id="UP001199319">
    <property type="component" value="Unassembled WGS sequence"/>
</dbReference>
<protein>
    <submittedName>
        <fullName evidence="4">DUF5906 domain-containing protein</fullName>
    </submittedName>
</protein>
<gene>
    <name evidence="4" type="ORF">LKD37_06375</name>
</gene>
<dbReference type="SUPFAM" id="SSF52540">
    <property type="entry name" value="P-loop containing nucleoside triphosphate hydrolases"/>
    <property type="match status" value="1"/>
</dbReference>
<evidence type="ECO:0000256" key="1">
    <source>
        <dbReference type="ARBA" id="ARBA00022741"/>
    </source>
</evidence>
<dbReference type="GO" id="GO:0005524">
    <property type="term" value="F:ATP binding"/>
    <property type="evidence" value="ECO:0007669"/>
    <property type="project" value="UniProtKB-KW"/>
</dbReference>
<dbReference type="InterPro" id="IPR014015">
    <property type="entry name" value="Helicase_SF3_DNA-vir"/>
</dbReference>
<keyword evidence="1" id="KW-0547">Nucleotide-binding</keyword>
<organism evidence="4 5">
    <name type="scientific">Brotocaccenecus cirricatena</name>
    <dbReference type="NCBI Taxonomy" id="3064195"/>
    <lineage>
        <taxon>Bacteria</taxon>
        <taxon>Bacillati</taxon>
        <taxon>Bacillota</taxon>
        <taxon>Clostridia</taxon>
        <taxon>Eubacteriales</taxon>
        <taxon>Oscillospiraceae</taxon>
        <taxon>Brotocaccenecus</taxon>
    </lineage>
</organism>
<comment type="caution">
    <text evidence="4">The sequence shown here is derived from an EMBL/GenBank/DDBJ whole genome shotgun (WGS) entry which is preliminary data.</text>
</comment>
<sequence>MERNEPPRWMQDKHFNEVLFCEDFLAAYPMVCVSGGFFTADGRITDEESIRKQIYEMLRPHFSCGLAKRASGLLEMLKLEAYAPDLPLHEDRIHVSNGTLFLSGAFRPEKEFCRNRLPVKFDPNAPQPVHWLRFLSELLEETDILTLQEYLGYCLIPTNRGQVMMLLKGNGGERKSRIGVVMQKLLGGNLKNGSIAKVERSPFARADLEHELLMVDDDMKMEALKSTHYLKSLITAEMPMDLERKGEQSYQGQMYVRFLAFSNGDLESLYDHSDGFYRRQLILSVKKRPPNREDDPFLADKLCGEIEGIFLWCLEGLRRLQANNFRFTESSQTKANREDARREADNVLLFLRSEGYIHLKADSTITSANLYAIYTMWCSDNAYKPLAARTVSMTLKKHADELGLEHDNHIQNALGKRVNGFWGIEALVTPPVL</sequence>
<proteinExistence type="predicted"/>
<dbReference type="Gene3D" id="3.40.50.300">
    <property type="entry name" value="P-loop containing nucleotide triphosphate hydrolases"/>
    <property type="match status" value="1"/>
</dbReference>
<reference evidence="4" key="1">
    <citation type="submission" date="2021-10" db="EMBL/GenBank/DDBJ databases">
        <title>Anaerobic single-cell dispensing facilitates the cultivation of human gut bacteria.</title>
        <authorList>
            <person name="Afrizal A."/>
        </authorList>
    </citation>
    <scope>NUCLEOTIDE SEQUENCE</scope>
    <source>
        <strain evidence="4">CLA-AA-H272</strain>
    </source>
</reference>
<dbReference type="RefSeq" id="WP_302928440.1">
    <property type="nucleotide sequence ID" value="NZ_JAJEPW010000013.1"/>
</dbReference>
<evidence type="ECO:0000259" key="3">
    <source>
        <dbReference type="PROSITE" id="PS51206"/>
    </source>
</evidence>
<evidence type="ECO:0000313" key="5">
    <source>
        <dbReference type="Proteomes" id="UP001199319"/>
    </source>
</evidence>
<dbReference type="InterPro" id="IPR045455">
    <property type="entry name" value="NrS-1_pol-like_helicase"/>
</dbReference>